<evidence type="ECO:0000313" key="3">
    <source>
        <dbReference type="Proteomes" id="UP001171620"/>
    </source>
</evidence>
<proteinExistence type="predicted"/>
<organism evidence="2 3">
    <name type="scientific">Burkholderia vietnamiensis</name>
    <dbReference type="NCBI Taxonomy" id="60552"/>
    <lineage>
        <taxon>Bacteria</taxon>
        <taxon>Pseudomonadati</taxon>
        <taxon>Pseudomonadota</taxon>
        <taxon>Betaproteobacteria</taxon>
        <taxon>Burkholderiales</taxon>
        <taxon>Burkholderiaceae</taxon>
        <taxon>Burkholderia</taxon>
        <taxon>Burkholderia cepacia complex</taxon>
    </lineage>
</organism>
<name>A0AAW7SWV2_BURVI</name>
<dbReference type="AlphaFoldDB" id="A0AAW7SWV2"/>
<accession>A0AAW7SWV2</accession>
<comment type="caution">
    <text evidence="2">The sequence shown here is derived from an EMBL/GenBank/DDBJ whole genome shotgun (WGS) entry which is preliminary data.</text>
</comment>
<protein>
    <submittedName>
        <fullName evidence="2">DUF4123 domain-containing protein</fullName>
    </submittedName>
</protein>
<dbReference type="RefSeq" id="WP_046428843.1">
    <property type="nucleotide sequence ID" value="NZ_JAUJRV010000003.1"/>
</dbReference>
<dbReference type="InterPro" id="IPR025391">
    <property type="entry name" value="DUF4123"/>
</dbReference>
<feature type="domain" description="DUF4123" evidence="1">
    <location>
        <begin position="10"/>
        <end position="124"/>
    </location>
</feature>
<evidence type="ECO:0000259" key="1">
    <source>
        <dbReference type="Pfam" id="PF13503"/>
    </source>
</evidence>
<dbReference type="Pfam" id="PF13503">
    <property type="entry name" value="DUF4123"/>
    <property type="match status" value="1"/>
</dbReference>
<sequence>MQQRSQPFGLIDGAANPARLLPLLEQSGTQFVSIYEGLPEDQLGPASLFLASIDDPDATWVSELDQIDLHSPCLTLVWSPVGLGELAIHLRAFLFTEIGDGMTAMVRFFDPRNTGAVLDMWGDQIRNVFLAPIERLKYRGRHEQWQTVENDSLNLGRISRSVMIELDQNDIDALTAHTEPDELMASLIELGHIDGTTPYRSRFLDFEPRYRRALEWGFVEPRDRLAYCDYSYRYGAGFDQHSYIRDALTSRRRTGGSFDAVVDRIPARVWNDLKRSSEA</sequence>
<dbReference type="Proteomes" id="UP001171620">
    <property type="component" value="Unassembled WGS sequence"/>
</dbReference>
<dbReference type="EMBL" id="JAUJRV010000003">
    <property type="protein sequence ID" value="MDN7794605.1"/>
    <property type="molecule type" value="Genomic_DNA"/>
</dbReference>
<reference evidence="2" key="1">
    <citation type="submission" date="2023-07" db="EMBL/GenBank/DDBJ databases">
        <title>A collection of bacterial strains from the Burkholderia cepacia Research Laboratory and Repository.</title>
        <authorList>
            <person name="Lipuma J."/>
            <person name="Spilker T."/>
            <person name="Caverly L."/>
        </authorList>
    </citation>
    <scope>NUCLEOTIDE SEQUENCE</scope>
    <source>
        <strain evidence="2">AU44268</strain>
    </source>
</reference>
<evidence type="ECO:0000313" key="2">
    <source>
        <dbReference type="EMBL" id="MDN7794605.1"/>
    </source>
</evidence>
<gene>
    <name evidence="2" type="ORF">QZM33_06450</name>
</gene>